<keyword evidence="2" id="KW-1185">Reference proteome</keyword>
<dbReference type="EnsemblMetazoa" id="AARA014367-RA">
    <property type="protein sequence ID" value="AARA014367-PA"/>
    <property type="gene ID" value="AARA014367"/>
</dbReference>
<dbReference type="VEuPathDB" id="VectorBase:AARA014367"/>
<dbReference type="AlphaFoldDB" id="A0A182IFW0"/>
<evidence type="ECO:0000313" key="1">
    <source>
        <dbReference type="EnsemblMetazoa" id="AARA014367-PA"/>
    </source>
</evidence>
<name>A0A182IFW0_ANOAR</name>
<organism evidence="1 2">
    <name type="scientific">Anopheles arabiensis</name>
    <name type="common">Mosquito</name>
    <dbReference type="NCBI Taxonomy" id="7173"/>
    <lineage>
        <taxon>Eukaryota</taxon>
        <taxon>Metazoa</taxon>
        <taxon>Ecdysozoa</taxon>
        <taxon>Arthropoda</taxon>
        <taxon>Hexapoda</taxon>
        <taxon>Insecta</taxon>
        <taxon>Pterygota</taxon>
        <taxon>Neoptera</taxon>
        <taxon>Endopterygota</taxon>
        <taxon>Diptera</taxon>
        <taxon>Nematocera</taxon>
        <taxon>Culicoidea</taxon>
        <taxon>Culicidae</taxon>
        <taxon>Anophelinae</taxon>
        <taxon>Anopheles</taxon>
    </lineage>
</organism>
<protein>
    <submittedName>
        <fullName evidence="1">Uncharacterized protein</fullName>
    </submittedName>
</protein>
<dbReference type="Proteomes" id="UP000075840">
    <property type="component" value="Unassembled WGS sequence"/>
</dbReference>
<accession>A0A182IFW0</accession>
<proteinExistence type="predicted"/>
<dbReference type="EMBL" id="APCN01000240">
    <property type="status" value="NOT_ANNOTATED_CDS"/>
    <property type="molecule type" value="Genomic_DNA"/>
</dbReference>
<sequence length="42" mass="4748">MPKIPDRAEGRSAIILVWIQTSMQFQTNASQMPSSSVTDRIR</sequence>
<reference evidence="1" key="1">
    <citation type="submission" date="2022-08" db="UniProtKB">
        <authorList>
            <consortium name="EnsemblMetazoa"/>
        </authorList>
    </citation>
    <scope>IDENTIFICATION</scope>
    <source>
        <strain evidence="1">Dongola</strain>
    </source>
</reference>
<evidence type="ECO:0000313" key="2">
    <source>
        <dbReference type="Proteomes" id="UP000075840"/>
    </source>
</evidence>